<dbReference type="STRING" id="742743.HMPREF9453_00193"/>
<keyword evidence="5 8" id="KW-0812">Transmembrane</keyword>
<reference evidence="10 11" key="1">
    <citation type="submission" date="2011-11" db="EMBL/GenBank/DDBJ databases">
        <title>The Genome Sequence of Dialister succinatiphilus YIT 11850.</title>
        <authorList>
            <consortium name="The Broad Institute Genome Sequencing Platform"/>
            <person name="Earl A."/>
            <person name="Ward D."/>
            <person name="Feldgarden M."/>
            <person name="Gevers D."/>
            <person name="Morotomi M."/>
            <person name="Young S.K."/>
            <person name="Zeng Q."/>
            <person name="Gargeya S."/>
            <person name="Fitzgerald M."/>
            <person name="Haas B."/>
            <person name="Abouelleil A."/>
            <person name="Alvarado L."/>
            <person name="Arachchi H.M."/>
            <person name="Berlin A."/>
            <person name="Brown A."/>
            <person name="Chapman S.B."/>
            <person name="Dunbar C."/>
            <person name="Gearin G."/>
            <person name="Goldberg J."/>
            <person name="Griggs A."/>
            <person name="Gujja S."/>
            <person name="Heiman D."/>
            <person name="Howarth C."/>
            <person name="Lui A."/>
            <person name="MacDonald P.J.P."/>
            <person name="Montmayeur A."/>
            <person name="Murphy C."/>
            <person name="Neiman D."/>
            <person name="Pearson M."/>
            <person name="Priest M."/>
            <person name="Roberts A."/>
            <person name="Saif S."/>
            <person name="Shea T."/>
            <person name="Sisk P."/>
            <person name="Stolte C."/>
            <person name="Sykes S."/>
            <person name="Wortman J."/>
            <person name="Nusbaum C."/>
            <person name="Birren B."/>
        </authorList>
    </citation>
    <scope>NUCLEOTIDE SEQUENCE [LARGE SCALE GENOMIC DNA]</scope>
    <source>
        <strain evidence="10 11">YIT 11850</strain>
    </source>
</reference>
<gene>
    <name evidence="10" type="ORF">HMPREF9453_00193</name>
</gene>
<name>H1CXV5_9FIRM</name>
<dbReference type="HOGENOM" id="CLU_039483_8_3_9"/>
<dbReference type="PATRIC" id="fig|742743.3.peg.197"/>
<accession>H1CXV5</accession>
<dbReference type="InterPro" id="IPR013525">
    <property type="entry name" value="ABC2_TM"/>
</dbReference>
<protein>
    <recommendedName>
        <fullName evidence="9">ABC transmembrane type-2 domain-containing protein</fullName>
    </recommendedName>
</protein>
<dbReference type="RefSeq" id="WP_008858699.1">
    <property type="nucleotide sequence ID" value="NZ_JH591187.1"/>
</dbReference>
<feature type="transmembrane region" description="Helical" evidence="8">
    <location>
        <begin position="288"/>
        <end position="306"/>
    </location>
</feature>
<comment type="subcellular location">
    <subcellularLocation>
        <location evidence="1">Cell membrane</location>
        <topology evidence="1">Multi-pass membrane protein</topology>
    </subcellularLocation>
</comment>
<comment type="similarity">
    <text evidence="2">Belongs to the ABC-2 integral membrane protein family.</text>
</comment>
<dbReference type="InterPro" id="IPR047817">
    <property type="entry name" value="ABC2_TM_bact-type"/>
</dbReference>
<feature type="transmembrane region" description="Helical" evidence="8">
    <location>
        <begin position="28"/>
        <end position="48"/>
    </location>
</feature>
<evidence type="ECO:0000256" key="1">
    <source>
        <dbReference type="ARBA" id="ARBA00004651"/>
    </source>
</evidence>
<dbReference type="PROSITE" id="PS51012">
    <property type="entry name" value="ABC_TM2"/>
    <property type="match status" value="1"/>
</dbReference>
<evidence type="ECO:0000313" key="10">
    <source>
        <dbReference type="EMBL" id="EHO63833.1"/>
    </source>
</evidence>
<dbReference type="GO" id="GO:0140359">
    <property type="term" value="F:ABC-type transporter activity"/>
    <property type="evidence" value="ECO:0007669"/>
    <property type="project" value="InterPro"/>
</dbReference>
<keyword evidence="11" id="KW-1185">Reference proteome</keyword>
<feature type="transmembrane region" description="Helical" evidence="8">
    <location>
        <begin position="260"/>
        <end position="281"/>
    </location>
</feature>
<dbReference type="PANTHER" id="PTHR30294">
    <property type="entry name" value="MEMBRANE COMPONENT OF ABC TRANSPORTER YHHJ-RELATED"/>
    <property type="match status" value="1"/>
</dbReference>
<dbReference type="Proteomes" id="UP000003277">
    <property type="component" value="Unassembled WGS sequence"/>
</dbReference>
<keyword evidence="6 8" id="KW-1133">Transmembrane helix</keyword>
<evidence type="ECO:0000256" key="2">
    <source>
        <dbReference type="ARBA" id="ARBA00007783"/>
    </source>
</evidence>
<dbReference type="InterPro" id="IPR051449">
    <property type="entry name" value="ABC-2_transporter_component"/>
</dbReference>
<evidence type="ECO:0000256" key="5">
    <source>
        <dbReference type="ARBA" id="ARBA00022692"/>
    </source>
</evidence>
<organism evidence="10 11">
    <name type="scientific">Dialister succinatiphilus YIT 11850</name>
    <dbReference type="NCBI Taxonomy" id="742743"/>
    <lineage>
        <taxon>Bacteria</taxon>
        <taxon>Bacillati</taxon>
        <taxon>Bacillota</taxon>
        <taxon>Negativicutes</taxon>
        <taxon>Veillonellales</taxon>
        <taxon>Veillonellaceae</taxon>
        <taxon>Dialister</taxon>
    </lineage>
</organism>
<evidence type="ECO:0000313" key="11">
    <source>
        <dbReference type="Proteomes" id="UP000003277"/>
    </source>
</evidence>
<evidence type="ECO:0000256" key="8">
    <source>
        <dbReference type="SAM" id="Phobius"/>
    </source>
</evidence>
<evidence type="ECO:0000256" key="3">
    <source>
        <dbReference type="ARBA" id="ARBA00022448"/>
    </source>
</evidence>
<comment type="caution">
    <text evidence="10">The sequence shown here is derived from an EMBL/GenBank/DDBJ whole genome shotgun (WGS) entry which is preliminary data.</text>
</comment>
<dbReference type="eggNOG" id="COG0842">
    <property type="taxonomic scope" value="Bacteria"/>
</dbReference>
<dbReference type="GO" id="GO:0005886">
    <property type="term" value="C:plasma membrane"/>
    <property type="evidence" value="ECO:0007669"/>
    <property type="project" value="UniProtKB-SubCell"/>
</dbReference>
<dbReference type="Pfam" id="PF12698">
    <property type="entry name" value="ABC2_membrane_3"/>
    <property type="match status" value="1"/>
</dbReference>
<dbReference type="PANTHER" id="PTHR30294:SF44">
    <property type="entry name" value="MULTIDRUG ABC TRANSPORTER PERMEASE YBHR-RELATED"/>
    <property type="match status" value="1"/>
</dbReference>
<evidence type="ECO:0000256" key="6">
    <source>
        <dbReference type="ARBA" id="ARBA00022989"/>
    </source>
</evidence>
<evidence type="ECO:0000256" key="4">
    <source>
        <dbReference type="ARBA" id="ARBA00022475"/>
    </source>
</evidence>
<dbReference type="OrthoDB" id="9776218at2"/>
<proteinExistence type="inferred from homology"/>
<feature type="transmembrane region" description="Helical" evidence="8">
    <location>
        <begin position="345"/>
        <end position="367"/>
    </location>
</feature>
<feature type="domain" description="ABC transmembrane type-2" evidence="9">
    <location>
        <begin position="132"/>
        <end position="370"/>
    </location>
</feature>
<keyword evidence="4" id="KW-1003">Cell membrane</keyword>
<dbReference type="Gene3D" id="3.40.1710.10">
    <property type="entry name" value="abc type-2 transporter like domain"/>
    <property type="match status" value="1"/>
</dbReference>
<keyword evidence="7 8" id="KW-0472">Membrane</keyword>
<dbReference type="AlphaFoldDB" id="H1CXV5"/>
<feature type="transmembrane region" description="Helical" evidence="8">
    <location>
        <begin position="220"/>
        <end position="248"/>
    </location>
</feature>
<feature type="transmembrane region" description="Helical" evidence="8">
    <location>
        <begin position="177"/>
        <end position="200"/>
    </location>
</feature>
<evidence type="ECO:0000256" key="7">
    <source>
        <dbReference type="ARBA" id="ARBA00023136"/>
    </source>
</evidence>
<evidence type="ECO:0000259" key="9">
    <source>
        <dbReference type="PROSITE" id="PS51012"/>
    </source>
</evidence>
<keyword evidence="3" id="KW-0813">Transport</keyword>
<sequence length="372" mass="41532">MMDDLRLFLQQLRVICVKEIMAIWNDPATRRIVVVPVIILGFLFGYAANYNLEDAPYVAVDESRSYDSSRLLSRFDGTGLFHRVATLQSPDEMGTIITRGDAVMAVFIPADFQRKLDGGEKADIQIITDGRNTMTAGLSSAYAAHIVGQFNLERAGRESPVTIESRTWFNPNQITRWFFLPGIIGLLSFAQVFLLAGLSVAREREEGTFEQLLVAPVSPVVILVGKAVPPMIVGFIQCTILLCISYFWFNVPFAGSLVTFYTALFFYLLSSTGCGLIVSSISKNMQQVLVYVIVFMIPMALLSGIITPVRNMPPFLQLVTYADPLRFALELIRRIYLEGLTFGELAWNFVPLAVISLVTLTIAGYLFRHHMN</sequence>
<dbReference type="EMBL" id="ADLT01000007">
    <property type="protein sequence ID" value="EHO63833.1"/>
    <property type="molecule type" value="Genomic_DNA"/>
</dbReference>